<reference evidence="5 6" key="1">
    <citation type="submission" date="2016-10" db="EMBL/GenBank/DDBJ databases">
        <authorList>
            <person name="de Groot N.N."/>
        </authorList>
    </citation>
    <scope>NUCLEOTIDE SEQUENCE [LARGE SCALE GENOMIC DNA]</scope>
    <source>
        <strain evidence="4 6">CBS 141442</strain>
        <strain evidence="3 5">PYCC 4715</strain>
    </source>
</reference>
<dbReference type="PROSITE" id="PS50935">
    <property type="entry name" value="SSB"/>
    <property type="match status" value="1"/>
</dbReference>
<dbReference type="Proteomes" id="UP000182334">
    <property type="component" value="Chromosome V"/>
</dbReference>
<dbReference type="GO" id="GO:0006264">
    <property type="term" value="P:mitochondrial DNA replication"/>
    <property type="evidence" value="ECO:0007669"/>
    <property type="project" value="TreeGrafter"/>
</dbReference>
<dbReference type="InterPro" id="IPR000424">
    <property type="entry name" value="Primosome_PriB/ssb"/>
</dbReference>
<comment type="subcellular location">
    <subcellularLocation>
        <location evidence="2">Mitochondrion</location>
    </subcellularLocation>
</comment>
<evidence type="ECO:0000313" key="3">
    <source>
        <dbReference type="EMBL" id="SGZ55984.1"/>
    </source>
</evidence>
<dbReference type="InterPro" id="IPR011344">
    <property type="entry name" value="ssDNA-bd"/>
</dbReference>
<proteinExistence type="predicted"/>
<evidence type="ECO:0000313" key="4">
    <source>
        <dbReference type="EMBL" id="SGZ55995.1"/>
    </source>
</evidence>
<dbReference type="PANTHER" id="PTHR10302:SF0">
    <property type="entry name" value="SINGLE-STRANDED DNA-BINDING PROTEIN, MITOCHONDRIAL"/>
    <property type="match status" value="1"/>
</dbReference>
<accession>A0A1L0BXM3</accession>
<organism evidence="4 6">
    <name type="scientific">Sungouiella intermedia</name>
    <dbReference type="NCBI Taxonomy" id="45354"/>
    <lineage>
        <taxon>Eukaryota</taxon>
        <taxon>Fungi</taxon>
        <taxon>Dikarya</taxon>
        <taxon>Ascomycota</taxon>
        <taxon>Saccharomycotina</taxon>
        <taxon>Pichiomycetes</taxon>
        <taxon>Metschnikowiaceae</taxon>
        <taxon>Sungouiella</taxon>
    </lineage>
</organism>
<keyword evidence="1 2" id="KW-0238">DNA-binding</keyword>
<dbReference type="InterPro" id="IPR012340">
    <property type="entry name" value="NA-bd_OB-fold"/>
</dbReference>
<keyword evidence="2" id="KW-0496">Mitochondrion</keyword>
<dbReference type="EMBL" id="LT635760">
    <property type="protein sequence ID" value="SGZ55995.1"/>
    <property type="molecule type" value="Genomic_DNA"/>
</dbReference>
<dbReference type="SUPFAM" id="SSF50249">
    <property type="entry name" value="Nucleic acid-binding proteins"/>
    <property type="match status" value="1"/>
</dbReference>
<dbReference type="CDD" id="cd04496">
    <property type="entry name" value="SSB_OBF"/>
    <property type="match status" value="1"/>
</dbReference>
<dbReference type="STRING" id="45354.A0A1L0BXM3"/>
<sequence length="135" mass="15240">MFRSIAAQRSFSSSAFRSQFAKMQLLGTIGNVTPRETKDGVPFLTYSLAVNRYSPQSADEGKTTVADWYNISVFDDKQVAFFQNHLRSGAQVYVEADVRQRTIVDESGENKLIVTSLRQTSYDVVRFPKKLEESA</sequence>
<evidence type="ECO:0000313" key="5">
    <source>
        <dbReference type="Proteomes" id="UP000182259"/>
    </source>
</evidence>
<evidence type="ECO:0000256" key="2">
    <source>
        <dbReference type="PIRNR" id="PIRNR002070"/>
    </source>
</evidence>
<dbReference type="Gene3D" id="2.40.50.140">
    <property type="entry name" value="Nucleic acid-binding proteins"/>
    <property type="match status" value="1"/>
</dbReference>
<dbReference type="OrthoDB" id="1078367at2759"/>
<dbReference type="PANTHER" id="PTHR10302">
    <property type="entry name" value="SINGLE-STRANDED DNA-BINDING PROTEIN"/>
    <property type="match status" value="1"/>
</dbReference>
<evidence type="ECO:0000256" key="1">
    <source>
        <dbReference type="ARBA" id="ARBA00023125"/>
    </source>
</evidence>
<dbReference type="EMBL" id="LT635767">
    <property type="protein sequence ID" value="SGZ55984.1"/>
    <property type="molecule type" value="Genomic_DNA"/>
</dbReference>
<gene>
    <name evidence="3" type="ORF">SAMEA4029009_CIC11G00000005913</name>
    <name evidence="4" type="ORF">SAMEA4029010_CIC11G00000001992</name>
</gene>
<protein>
    <recommendedName>
        <fullName evidence="2">Single-stranded DNA-binding protein</fullName>
    </recommendedName>
</protein>
<dbReference type="GO" id="GO:0003697">
    <property type="term" value="F:single-stranded DNA binding"/>
    <property type="evidence" value="ECO:0007669"/>
    <property type="project" value="InterPro"/>
</dbReference>
<dbReference type="Proteomes" id="UP000182259">
    <property type="component" value="Chromosome IV"/>
</dbReference>
<evidence type="ECO:0000313" key="6">
    <source>
        <dbReference type="Proteomes" id="UP000182334"/>
    </source>
</evidence>
<dbReference type="GO" id="GO:0042645">
    <property type="term" value="C:mitochondrial nucleoid"/>
    <property type="evidence" value="ECO:0007669"/>
    <property type="project" value="TreeGrafter"/>
</dbReference>
<keyword evidence="6" id="KW-1185">Reference proteome</keyword>
<dbReference type="Pfam" id="PF00436">
    <property type="entry name" value="SSB"/>
    <property type="match status" value="1"/>
</dbReference>
<name>A0A1L0BXM3_9ASCO</name>
<dbReference type="PIRSF" id="PIRSF002070">
    <property type="entry name" value="SSB"/>
    <property type="match status" value="1"/>
</dbReference>
<dbReference type="AlphaFoldDB" id="A0A1L0BXM3"/>